<gene>
    <name evidence="1" type="ORF">P0Y55_02225</name>
</gene>
<reference evidence="1" key="1">
    <citation type="submission" date="2023-03" db="EMBL/GenBank/DDBJ databases">
        <title>Andean soil-derived lignocellulolytic bacterial consortium as a source of novel taxa and putative plastic-active enzymes.</title>
        <authorList>
            <person name="Diaz-Garcia L."/>
            <person name="Chuvochina M."/>
            <person name="Feuerriegel G."/>
            <person name="Bunk B."/>
            <person name="Sproer C."/>
            <person name="Streit W.R."/>
            <person name="Rodriguez L.M."/>
            <person name="Overmann J."/>
            <person name="Jimenez D.J."/>
        </authorList>
    </citation>
    <scope>NUCLEOTIDE SEQUENCE</scope>
    <source>
        <strain evidence="1">MAG 2441</strain>
    </source>
</reference>
<name>A0AA95JC84_9BACL</name>
<evidence type="ECO:0000313" key="1">
    <source>
        <dbReference type="EMBL" id="WEK54921.1"/>
    </source>
</evidence>
<dbReference type="Proteomes" id="UP001178662">
    <property type="component" value="Chromosome"/>
</dbReference>
<dbReference type="InterPro" id="IPR039498">
    <property type="entry name" value="NTP_transf_5"/>
</dbReference>
<dbReference type="Pfam" id="PF14907">
    <property type="entry name" value="NTP_transf_5"/>
    <property type="match status" value="1"/>
</dbReference>
<accession>A0AA95JC84</accession>
<proteinExistence type="predicted"/>
<dbReference type="AlphaFoldDB" id="A0AA95JC84"/>
<protein>
    <submittedName>
        <fullName evidence="1">Nucleotidyltransferase family protein</fullName>
    </submittedName>
</protein>
<organism evidence="1 2">
    <name type="scientific">Candidatus Cohnella colombiensis</name>
    <dbReference type="NCBI Taxonomy" id="3121368"/>
    <lineage>
        <taxon>Bacteria</taxon>
        <taxon>Bacillati</taxon>
        <taxon>Bacillota</taxon>
        <taxon>Bacilli</taxon>
        <taxon>Bacillales</taxon>
        <taxon>Paenibacillaceae</taxon>
        <taxon>Cohnella</taxon>
    </lineage>
</organism>
<dbReference type="EMBL" id="CP119317">
    <property type="protein sequence ID" value="WEK54921.1"/>
    <property type="molecule type" value="Genomic_DNA"/>
</dbReference>
<keyword evidence="2" id="KW-1185">Reference proteome</keyword>
<evidence type="ECO:0000313" key="2">
    <source>
        <dbReference type="Proteomes" id="UP001178662"/>
    </source>
</evidence>
<sequence length="320" mass="38591">MMLITFLQALYNRSSALPIDEEEYRSLQKDIKLFAIAPQIYAVLKMQGRLQDIPAFFEQWLKETHTRVLYHNLYMKHKEEEILKALEQWQIHAIPLKGINFADRYFGHIGARVTGDIDIYIPLNRLEEAIECVKEQGYVYEITKDHHARLHLNDLTVELHWTLDKEYWSDLNSHAFWQSSENLREYQYIKQLSTPSTFYFICLHSARHQMDSIRYLLDIVQMLDRCGDEIDYEALFQQADQDKTLRRVLTVLSIVYEQFPHLQQTKPLPYPYIDSRWNYESIKNAKMGLRDWNFYRYKLHFKHLIFDSWKYTLKSIKKSY</sequence>